<keyword evidence="7" id="KW-0106">Calcium</keyword>
<comment type="caution">
    <text evidence="11">The sequence shown here is derived from an EMBL/GenBank/DDBJ whole genome shotgun (WGS) entry which is preliminary data.</text>
</comment>
<dbReference type="SUPFAM" id="SSF53474">
    <property type="entry name" value="alpha/beta-Hydrolases"/>
    <property type="match status" value="1"/>
</dbReference>
<comment type="catalytic activity">
    <reaction evidence="9">
        <text>feruloyl-polysaccharide + H2O = ferulate + polysaccharide.</text>
        <dbReference type="EC" id="3.1.1.73"/>
    </reaction>
</comment>
<keyword evidence="2" id="KW-0719">Serine esterase</keyword>
<name>A0AAX6MSQ2_9PEZI</name>
<dbReference type="GO" id="GO:0046872">
    <property type="term" value="F:metal ion binding"/>
    <property type="evidence" value="ECO:0007669"/>
    <property type="project" value="UniProtKB-KW"/>
</dbReference>
<keyword evidence="3" id="KW-0624">Polysaccharide degradation</keyword>
<comment type="similarity">
    <text evidence="1 10">Belongs to the tannase family.</text>
</comment>
<dbReference type="AlphaFoldDB" id="A0AAX6MSQ2"/>
<keyword evidence="12" id="KW-1185">Reference proteome</keyword>
<keyword evidence="4" id="KW-0479">Metal-binding</keyword>
<evidence type="ECO:0000256" key="2">
    <source>
        <dbReference type="ARBA" id="ARBA00022487"/>
    </source>
</evidence>
<evidence type="ECO:0000256" key="8">
    <source>
        <dbReference type="ARBA" id="ARBA00023157"/>
    </source>
</evidence>
<evidence type="ECO:0000256" key="1">
    <source>
        <dbReference type="ARBA" id="ARBA00006249"/>
    </source>
</evidence>
<dbReference type="EMBL" id="JBANMG010000003">
    <property type="protein sequence ID" value="KAK6955649.1"/>
    <property type="molecule type" value="Genomic_DNA"/>
</dbReference>
<dbReference type="PANTHER" id="PTHR33938:SF15">
    <property type="entry name" value="FERULOYL ESTERASE B-RELATED"/>
    <property type="match status" value="1"/>
</dbReference>
<proteinExistence type="inferred from homology"/>
<evidence type="ECO:0000256" key="6">
    <source>
        <dbReference type="ARBA" id="ARBA00022801"/>
    </source>
</evidence>
<dbReference type="Pfam" id="PF07519">
    <property type="entry name" value="Tannase"/>
    <property type="match status" value="1"/>
</dbReference>
<dbReference type="InterPro" id="IPR029058">
    <property type="entry name" value="AB_hydrolase_fold"/>
</dbReference>
<evidence type="ECO:0000313" key="11">
    <source>
        <dbReference type="EMBL" id="KAK6955649.1"/>
    </source>
</evidence>
<reference evidence="11 12" key="1">
    <citation type="journal article" date="2024" name="Front Chem Biol">
        <title>Unveiling the potential of Daldinia eschscholtzii MFLUCC 19-0629 through bioactivity and bioinformatics studies for enhanced sustainable agriculture production.</title>
        <authorList>
            <person name="Brooks S."/>
            <person name="Weaver J.A."/>
            <person name="Klomchit A."/>
            <person name="Alharthi S.A."/>
            <person name="Onlamun T."/>
            <person name="Nurani R."/>
            <person name="Vong T.K."/>
            <person name="Alberti F."/>
            <person name="Greco C."/>
        </authorList>
    </citation>
    <scope>NUCLEOTIDE SEQUENCE [LARGE SCALE GENOMIC DNA]</scope>
    <source>
        <strain evidence="11">MFLUCC 19-0629</strain>
    </source>
</reference>
<protein>
    <recommendedName>
        <fullName evidence="10">Carboxylic ester hydrolase</fullName>
        <ecNumber evidence="10">3.1.1.-</ecNumber>
    </recommendedName>
</protein>
<dbReference type="PANTHER" id="PTHR33938">
    <property type="entry name" value="FERULOYL ESTERASE B-RELATED"/>
    <property type="match status" value="1"/>
</dbReference>
<keyword evidence="3" id="KW-0858">Xylan degradation</keyword>
<evidence type="ECO:0000256" key="10">
    <source>
        <dbReference type="RuleBase" id="RU361238"/>
    </source>
</evidence>
<evidence type="ECO:0000313" key="12">
    <source>
        <dbReference type="Proteomes" id="UP001369815"/>
    </source>
</evidence>
<keyword evidence="5 10" id="KW-0732">Signal</keyword>
<feature type="chain" id="PRO_5043094120" description="Carboxylic ester hydrolase" evidence="10">
    <location>
        <begin position="24"/>
        <end position="551"/>
    </location>
</feature>
<organism evidence="11 12">
    <name type="scientific">Daldinia eschscholtzii</name>
    <dbReference type="NCBI Taxonomy" id="292717"/>
    <lineage>
        <taxon>Eukaryota</taxon>
        <taxon>Fungi</taxon>
        <taxon>Dikarya</taxon>
        <taxon>Ascomycota</taxon>
        <taxon>Pezizomycotina</taxon>
        <taxon>Sordariomycetes</taxon>
        <taxon>Xylariomycetidae</taxon>
        <taxon>Xylariales</taxon>
        <taxon>Hypoxylaceae</taxon>
        <taxon>Daldinia</taxon>
    </lineage>
</organism>
<evidence type="ECO:0000256" key="3">
    <source>
        <dbReference type="ARBA" id="ARBA00022651"/>
    </source>
</evidence>
<evidence type="ECO:0000256" key="4">
    <source>
        <dbReference type="ARBA" id="ARBA00022723"/>
    </source>
</evidence>
<evidence type="ECO:0000256" key="9">
    <source>
        <dbReference type="ARBA" id="ARBA00034075"/>
    </source>
</evidence>
<dbReference type="GO" id="GO:0045493">
    <property type="term" value="P:xylan catabolic process"/>
    <property type="evidence" value="ECO:0007669"/>
    <property type="project" value="UniProtKB-KW"/>
</dbReference>
<keyword evidence="6 10" id="KW-0378">Hydrolase</keyword>
<dbReference type="GO" id="GO:0030600">
    <property type="term" value="F:feruloyl esterase activity"/>
    <property type="evidence" value="ECO:0007669"/>
    <property type="project" value="UniProtKB-EC"/>
</dbReference>
<keyword evidence="8" id="KW-1015">Disulfide bond</keyword>
<gene>
    <name evidence="11" type="ORF">Daesc_003291</name>
</gene>
<feature type="signal peptide" evidence="10">
    <location>
        <begin position="1"/>
        <end position="23"/>
    </location>
</feature>
<accession>A0AAX6MSQ2</accession>
<dbReference type="EC" id="3.1.1.-" evidence="10"/>
<sequence length="551" mass="59561">MHLSISNIAVFLGFFARLAACSADKCALLASNISVANSTVITYDYLLNGTTFDLPGTVESCGGPNPKASTTANVCRLVLTVTTSPSSEIQLEAWLPDSPAWNGRVLATGNGGIGGCIDYATIQNGAGLGFASFGTNAGHNGSVGYDFFLNQPEVINDFGHRAIHVEAEVSKELVHQYYGTKARKAYYAGCSTGGRQGFQNAHLYPEDFDGLLLGSPGVDWLHIVASKGILARRIGWPYINSSAYVRPEQWPAIVEAQIQEFDALDGVLDGIIDEPTKHRFDPMSLTCGTGLLNSSLCLSPQQVESVRRAYEPIVSSSGQIVYPAFELGSKTDVFSANQVNGTAKLSYTILQDFWRGAVFNNTHWTPENFSESDMDLAISINPGQVNAAEKDLSSFYRKGGKIISYHGRNDETVTSALSEQFFTGVQTALDVTLQDMHSFYRLFFLPGMHHCSGGPGAWSIGNAQKYPYDKKLLDSKHNALIALVSWVENGTAPETIVGTKYEDDVIGGNITAQRSKYPLHPAPHKFSALRFSQNIAPIHLLAGGTGSMMQA</sequence>
<dbReference type="InterPro" id="IPR011118">
    <property type="entry name" value="Tannase/feruloyl_esterase"/>
</dbReference>
<evidence type="ECO:0000256" key="5">
    <source>
        <dbReference type="ARBA" id="ARBA00022729"/>
    </source>
</evidence>
<keyword evidence="3" id="KW-0119">Carbohydrate metabolism</keyword>
<evidence type="ECO:0000256" key="7">
    <source>
        <dbReference type="ARBA" id="ARBA00022837"/>
    </source>
</evidence>
<dbReference type="Proteomes" id="UP001369815">
    <property type="component" value="Unassembled WGS sequence"/>
</dbReference>